<reference evidence="2 3" key="1">
    <citation type="submission" date="2024-01" db="EMBL/GenBank/DDBJ databases">
        <authorList>
            <person name="Alioto T."/>
            <person name="Alioto T."/>
            <person name="Gomez Garrido J."/>
        </authorList>
    </citation>
    <scope>NUCLEOTIDE SEQUENCE [LARGE SCALE GENOMIC DNA]</scope>
</reference>
<proteinExistence type="predicted"/>
<feature type="region of interest" description="Disordered" evidence="1">
    <location>
        <begin position="1"/>
        <end position="22"/>
    </location>
</feature>
<dbReference type="Proteomes" id="UP001314229">
    <property type="component" value="Unassembled WGS sequence"/>
</dbReference>
<evidence type="ECO:0000313" key="3">
    <source>
        <dbReference type="Proteomes" id="UP001314229"/>
    </source>
</evidence>
<organism evidence="2 3">
    <name type="scientific">Scomber scombrus</name>
    <name type="common">Atlantic mackerel</name>
    <name type="synonym">Scomber vernalis</name>
    <dbReference type="NCBI Taxonomy" id="13677"/>
    <lineage>
        <taxon>Eukaryota</taxon>
        <taxon>Metazoa</taxon>
        <taxon>Chordata</taxon>
        <taxon>Craniata</taxon>
        <taxon>Vertebrata</taxon>
        <taxon>Euteleostomi</taxon>
        <taxon>Actinopterygii</taxon>
        <taxon>Neopterygii</taxon>
        <taxon>Teleostei</taxon>
        <taxon>Neoteleostei</taxon>
        <taxon>Acanthomorphata</taxon>
        <taxon>Pelagiaria</taxon>
        <taxon>Scombriformes</taxon>
        <taxon>Scombridae</taxon>
        <taxon>Scomber</taxon>
    </lineage>
</organism>
<dbReference type="EMBL" id="CAWUFR010000456">
    <property type="protein sequence ID" value="CAK6978109.1"/>
    <property type="molecule type" value="Genomic_DNA"/>
</dbReference>
<gene>
    <name evidence="2" type="ORF">FSCOSCO3_A009601</name>
</gene>
<accession>A0AAV1Q4X4</accession>
<keyword evidence="3" id="KW-1185">Reference proteome</keyword>
<protein>
    <submittedName>
        <fullName evidence="2">Uncharacterized protein LOC121624267</fullName>
    </submittedName>
</protein>
<name>A0AAV1Q4X4_SCOSC</name>
<comment type="caution">
    <text evidence="2">The sequence shown here is derived from an EMBL/GenBank/DDBJ whole genome shotgun (WGS) entry which is preliminary data.</text>
</comment>
<evidence type="ECO:0000256" key="1">
    <source>
        <dbReference type="SAM" id="MobiDB-lite"/>
    </source>
</evidence>
<dbReference type="AlphaFoldDB" id="A0AAV1Q4X4"/>
<sequence>MHLPGVRNPLADFLSRRKPPPGEWRLHPEVVADICGRLGRAEMDLFASEESTHCPLWFSWTEVSGGAAICIPPSTSALADTAEGPSAGPQASAGGSLLAGEDLVSTAAQALLQLAMAPPR</sequence>
<evidence type="ECO:0000313" key="2">
    <source>
        <dbReference type="EMBL" id="CAK6978109.1"/>
    </source>
</evidence>